<keyword evidence="1" id="KW-0732">Signal</keyword>
<feature type="signal peptide" evidence="1">
    <location>
        <begin position="1"/>
        <end position="18"/>
    </location>
</feature>
<keyword evidence="3" id="KW-1185">Reference proteome</keyword>
<dbReference type="Proteomes" id="UP000748531">
    <property type="component" value="Unassembled WGS sequence"/>
</dbReference>
<comment type="caution">
    <text evidence="2">The sequence shown here is derived from an EMBL/GenBank/DDBJ whole genome shotgun (WGS) entry which is preliminary data.</text>
</comment>
<feature type="chain" id="PRO_5035169805" evidence="1">
    <location>
        <begin position="19"/>
        <end position="71"/>
    </location>
</feature>
<evidence type="ECO:0000313" key="2">
    <source>
        <dbReference type="EMBL" id="KAF5399437.1"/>
    </source>
</evidence>
<gene>
    <name evidence="2" type="ORF">PHET_07090</name>
</gene>
<accession>A0A8J4SN45</accession>
<dbReference type="EMBL" id="LUCH01004057">
    <property type="protein sequence ID" value="KAF5399437.1"/>
    <property type="molecule type" value="Genomic_DNA"/>
</dbReference>
<reference evidence="2" key="1">
    <citation type="submission" date="2019-05" db="EMBL/GenBank/DDBJ databases">
        <title>Annotation for the trematode Paragonimus heterotremus.</title>
        <authorList>
            <person name="Choi Y.-J."/>
        </authorList>
    </citation>
    <scope>NUCLEOTIDE SEQUENCE</scope>
    <source>
        <strain evidence="2">LC</strain>
    </source>
</reference>
<dbReference type="AlphaFoldDB" id="A0A8J4SN45"/>
<evidence type="ECO:0000313" key="3">
    <source>
        <dbReference type="Proteomes" id="UP000748531"/>
    </source>
</evidence>
<proteinExistence type="predicted"/>
<protein>
    <submittedName>
        <fullName evidence="2">Uncharacterized protein</fullName>
    </submittedName>
</protein>
<organism evidence="2 3">
    <name type="scientific">Paragonimus heterotremus</name>
    <dbReference type="NCBI Taxonomy" id="100268"/>
    <lineage>
        <taxon>Eukaryota</taxon>
        <taxon>Metazoa</taxon>
        <taxon>Spiralia</taxon>
        <taxon>Lophotrochozoa</taxon>
        <taxon>Platyhelminthes</taxon>
        <taxon>Trematoda</taxon>
        <taxon>Digenea</taxon>
        <taxon>Plagiorchiida</taxon>
        <taxon>Troglotremata</taxon>
        <taxon>Troglotrematidae</taxon>
        <taxon>Paragonimus</taxon>
    </lineage>
</organism>
<name>A0A8J4SN45_9TREM</name>
<evidence type="ECO:0000256" key="1">
    <source>
        <dbReference type="SAM" id="SignalP"/>
    </source>
</evidence>
<sequence>MLLLSPILFCMIQTYVYSDGHCYHCRLFSLILIRLTSYCPHLLGPFCHYYPLLLVFRRILVVFDRILVSPT</sequence>